<evidence type="ECO:0000313" key="3">
    <source>
        <dbReference type="EMBL" id="SNC74343.1"/>
    </source>
</evidence>
<keyword evidence="2" id="KW-1133">Transmembrane helix</keyword>
<dbReference type="Proteomes" id="UP000198122">
    <property type="component" value="Unassembled WGS sequence"/>
</dbReference>
<sequence length="80" mass="8672">MNTAMTTLGLLAQQEPDTNVSTTGGLGAFLAMFVLALAVWALGWSMTRHLRRVSYLEKQRRREEAREGAGAQHEGGPAGE</sequence>
<feature type="compositionally biased region" description="Low complexity" evidence="1">
    <location>
        <begin position="68"/>
        <end position="80"/>
    </location>
</feature>
<feature type="compositionally biased region" description="Basic and acidic residues" evidence="1">
    <location>
        <begin position="57"/>
        <end position="67"/>
    </location>
</feature>
<feature type="transmembrane region" description="Helical" evidence="2">
    <location>
        <begin position="20"/>
        <end position="42"/>
    </location>
</feature>
<proteinExistence type="predicted"/>
<dbReference type="RefSeq" id="WP_088819284.1">
    <property type="nucleotide sequence ID" value="NZ_FYEZ01000004.1"/>
</dbReference>
<keyword evidence="2" id="KW-0472">Membrane</keyword>
<feature type="region of interest" description="Disordered" evidence="1">
    <location>
        <begin position="57"/>
        <end position="80"/>
    </location>
</feature>
<protein>
    <submittedName>
        <fullName evidence="3">Uncharacterized protein</fullName>
    </submittedName>
</protein>
<evidence type="ECO:0000256" key="1">
    <source>
        <dbReference type="SAM" id="MobiDB-lite"/>
    </source>
</evidence>
<name>A0A212U7W9_9MICO</name>
<dbReference type="AlphaFoldDB" id="A0A212U7W9"/>
<keyword evidence="4" id="KW-1185">Reference proteome</keyword>
<evidence type="ECO:0000256" key="2">
    <source>
        <dbReference type="SAM" id="Phobius"/>
    </source>
</evidence>
<gene>
    <name evidence="3" type="ORF">SAMN05445756_2266</name>
</gene>
<dbReference type="EMBL" id="FYEZ01000004">
    <property type="protein sequence ID" value="SNC74343.1"/>
    <property type="molecule type" value="Genomic_DNA"/>
</dbReference>
<evidence type="ECO:0000313" key="4">
    <source>
        <dbReference type="Proteomes" id="UP000198122"/>
    </source>
</evidence>
<reference evidence="3 4" key="1">
    <citation type="submission" date="2017-06" db="EMBL/GenBank/DDBJ databases">
        <authorList>
            <person name="Kim H.J."/>
            <person name="Triplett B.A."/>
        </authorList>
    </citation>
    <scope>NUCLEOTIDE SEQUENCE [LARGE SCALE GENOMIC DNA]</scope>
    <source>
        <strain evidence="3 4">DSM 22179</strain>
    </source>
</reference>
<organism evidence="3 4">
    <name type="scientific">Kytococcus aerolatus</name>
    <dbReference type="NCBI Taxonomy" id="592308"/>
    <lineage>
        <taxon>Bacteria</taxon>
        <taxon>Bacillati</taxon>
        <taxon>Actinomycetota</taxon>
        <taxon>Actinomycetes</taxon>
        <taxon>Micrococcales</taxon>
        <taxon>Kytococcaceae</taxon>
        <taxon>Kytococcus</taxon>
    </lineage>
</organism>
<keyword evidence="2" id="KW-0812">Transmembrane</keyword>
<accession>A0A212U7W9</accession>